<proteinExistence type="predicted"/>
<dbReference type="PANTHER" id="PTHR43537">
    <property type="entry name" value="TRANSCRIPTIONAL REGULATOR, GNTR FAMILY"/>
    <property type="match status" value="1"/>
</dbReference>
<dbReference type="EMBL" id="CP047895">
    <property type="protein sequence ID" value="QHL89790.1"/>
    <property type="molecule type" value="Genomic_DNA"/>
</dbReference>
<dbReference type="Gene3D" id="1.10.10.10">
    <property type="entry name" value="Winged helix-like DNA-binding domain superfamily/Winged helix DNA-binding domain"/>
    <property type="match status" value="1"/>
</dbReference>
<dbReference type="InterPro" id="IPR011711">
    <property type="entry name" value="GntR_C"/>
</dbReference>
<dbReference type="RefSeq" id="WP_160591367.1">
    <property type="nucleotide sequence ID" value="NZ_CP047895.1"/>
</dbReference>
<evidence type="ECO:0000313" key="5">
    <source>
        <dbReference type="EMBL" id="QHL89790.1"/>
    </source>
</evidence>
<dbReference type="Gene3D" id="1.20.120.530">
    <property type="entry name" value="GntR ligand-binding domain-like"/>
    <property type="match status" value="1"/>
</dbReference>
<evidence type="ECO:0000256" key="3">
    <source>
        <dbReference type="ARBA" id="ARBA00023163"/>
    </source>
</evidence>
<keyword evidence="6" id="KW-1185">Reference proteome</keyword>
<dbReference type="Pfam" id="PF07729">
    <property type="entry name" value="FCD"/>
    <property type="match status" value="1"/>
</dbReference>
<dbReference type="Pfam" id="PF00392">
    <property type="entry name" value="GntR"/>
    <property type="match status" value="1"/>
</dbReference>
<name>A0A7Z2S480_9SPHN</name>
<keyword evidence="3" id="KW-0804">Transcription</keyword>
<dbReference type="InterPro" id="IPR036388">
    <property type="entry name" value="WH-like_DNA-bd_sf"/>
</dbReference>
<protein>
    <submittedName>
        <fullName evidence="5">FCD domain-containing protein</fullName>
    </submittedName>
</protein>
<dbReference type="SMART" id="SM00345">
    <property type="entry name" value="HTH_GNTR"/>
    <property type="match status" value="1"/>
</dbReference>
<dbReference type="GO" id="GO:0003700">
    <property type="term" value="F:DNA-binding transcription factor activity"/>
    <property type="evidence" value="ECO:0007669"/>
    <property type="project" value="InterPro"/>
</dbReference>
<feature type="domain" description="HTH gntR-type" evidence="4">
    <location>
        <begin position="2"/>
        <end position="69"/>
    </location>
</feature>
<gene>
    <name evidence="5" type="ORF">GVO57_01810</name>
</gene>
<dbReference type="SUPFAM" id="SSF46785">
    <property type="entry name" value="Winged helix' DNA-binding domain"/>
    <property type="match status" value="1"/>
</dbReference>
<dbReference type="GO" id="GO:0003677">
    <property type="term" value="F:DNA binding"/>
    <property type="evidence" value="ECO:0007669"/>
    <property type="project" value="UniProtKB-KW"/>
</dbReference>
<sequence length="228" mass="25228">MSRASDHAYRFIRAEILAGMLPPGAQIREEHLAEACGVSRTPVREALRRLEVERFVRRSDSQRTFVNEWSFDEVEESFTLRGILEARAAARAATRIDAAGMAALERHNAVMRRAVSGPELDVQTFLDHNRAFHGIVLTAAASTSLAQLLTGIVEQPVVARTARQYDAQQIARSVAEHDELILAFSRRDGEWAQAVMASHIRRAFHAYSDAYRASMGGRESNGEGGDPA</sequence>
<organism evidence="5 6">
    <name type="scientific">Sphingomonas changnyeongensis</name>
    <dbReference type="NCBI Taxonomy" id="2698679"/>
    <lineage>
        <taxon>Bacteria</taxon>
        <taxon>Pseudomonadati</taxon>
        <taxon>Pseudomonadota</taxon>
        <taxon>Alphaproteobacteria</taxon>
        <taxon>Sphingomonadales</taxon>
        <taxon>Sphingomonadaceae</taxon>
        <taxon>Sphingomonas</taxon>
    </lineage>
</organism>
<dbReference type="SMART" id="SM00895">
    <property type="entry name" value="FCD"/>
    <property type="match status" value="1"/>
</dbReference>
<dbReference type="PROSITE" id="PS50949">
    <property type="entry name" value="HTH_GNTR"/>
    <property type="match status" value="1"/>
</dbReference>
<reference evidence="5 6" key="1">
    <citation type="submission" date="2020-01" db="EMBL/GenBank/DDBJ databases">
        <title>Sphingomonas sp. C33 whole genome sequece.</title>
        <authorList>
            <person name="Park C."/>
        </authorList>
    </citation>
    <scope>NUCLEOTIDE SEQUENCE [LARGE SCALE GENOMIC DNA]</scope>
    <source>
        <strain evidence="5 6">C33</strain>
    </source>
</reference>
<dbReference type="Proteomes" id="UP000464468">
    <property type="component" value="Chromosome"/>
</dbReference>
<keyword evidence="1" id="KW-0805">Transcription regulation</keyword>
<dbReference type="InterPro" id="IPR036390">
    <property type="entry name" value="WH_DNA-bd_sf"/>
</dbReference>
<accession>A0A7Z2S480</accession>
<keyword evidence="2" id="KW-0238">DNA-binding</keyword>
<evidence type="ECO:0000313" key="6">
    <source>
        <dbReference type="Proteomes" id="UP000464468"/>
    </source>
</evidence>
<evidence type="ECO:0000259" key="4">
    <source>
        <dbReference type="PROSITE" id="PS50949"/>
    </source>
</evidence>
<dbReference type="InterPro" id="IPR000524">
    <property type="entry name" value="Tscrpt_reg_HTH_GntR"/>
</dbReference>
<evidence type="ECO:0000256" key="2">
    <source>
        <dbReference type="ARBA" id="ARBA00023125"/>
    </source>
</evidence>
<evidence type="ECO:0000256" key="1">
    <source>
        <dbReference type="ARBA" id="ARBA00023015"/>
    </source>
</evidence>
<dbReference type="CDD" id="cd07377">
    <property type="entry name" value="WHTH_GntR"/>
    <property type="match status" value="1"/>
</dbReference>
<dbReference type="InterPro" id="IPR008920">
    <property type="entry name" value="TF_FadR/GntR_C"/>
</dbReference>
<dbReference type="SUPFAM" id="SSF48008">
    <property type="entry name" value="GntR ligand-binding domain-like"/>
    <property type="match status" value="1"/>
</dbReference>
<dbReference type="KEGG" id="schy:GVO57_01810"/>
<dbReference type="PANTHER" id="PTHR43537:SF24">
    <property type="entry name" value="GLUCONATE OPERON TRANSCRIPTIONAL REPRESSOR"/>
    <property type="match status" value="1"/>
</dbReference>
<dbReference type="AlphaFoldDB" id="A0A7Z2S480"/>